<keyword evidence="4" id="KW-1185">Reference proteome</keyword>
<organism evidence="3 4">
    <name type="scientific">Paraphoma chrysanthemicola</name>
    <dbReference type="NCBI Taxonomy" id="798071"/>
    <lineage>
        <taxon>Eukaryota</taxon>
        <taxon>Fungi</taxon>
        <taxon>Dikarya</taxon>
        <taxon>Ascomycota</taxon>
        <taxon>Pezizomycotina</taxon>
        <taxon>Dothideomycetes</taxon>
        <taxon>Pleosporomycetidae</taxon>
        <taxon>Pleosporales</taxon>
        <taxon>Pleosporineae</taxon>
        <taxon>Phaeosphaeriaceae</taxon>
        <taxon>Paraphoma</taxon>
    </lineage>
</organism>
<sequence length="278" mass="28915">MKPTSSVVTGMLLATISAAISNTATYKLAIESKVPALSNATLVLKDEAAIGSDLNALGSFSTGEPRSAYTFTITPNATDSSLLAFNGAVRKTHLIFNGDKRALGLFDVAIGADPVPKSEAEETRTWFLIDPTDPMGVRVAGNVKGFNGWDGPGTWRACTNGTIDYQMYWFDGLSDLTKIVSGCESVKVRLVEVASSATTTLLPQPSGSGFITGVVAPSQTATRSGWIPGVPAPTQSVSGNATRTGAPKPSEFAGIANEVGVVWKWMAVAVGLGAIAAW</sequence>
<dbReference type="AlphaFoldDB" id="A0A8K0VVM4"/>
<proteinExistence type="predicted"/>
<protein>
    <submittedName>
        <fullName evidence="3">Uncharacterized protein</fullName>
    </submittedName>
</protein>
<feature type="signal peptide" evidence="2">
    <location>
        <begin position="1"/>
        <end position="19"/>
    </location>
</feature>
<dbReference type="OrthoDB" id="3497702at2759"/>
<name>A0A8K0VVM4_9PLEO</name>
<dbReference type="Proteomes" id="UP000813461">
    <property type="component" value="Unassembled WGS sequence"/>
</dbReference>
<feature type="chain" id="PRO_5035462224" evidence="2">
    <location>
        <begin position="20"/>
        <end position="278"/>
    </location>
</feature>
<evidence type="ECO:0000313" key="3">
    <source>
        <dbReference type="EMBL" id="KAH7082058.1"/>
    </source>
</evidence>
<dbReference type="EMBL" id="JAGMVJ010000014">
    <property type="protein sequence ID" value="KAH7082058.1"/>
    <property type="molecule type" value="Genomic_DNA"/>
</dbReference>
<evidence type="ECO:0000256" key="1">
    <source>
        <dbReference type="SAM" id="MobiDB-lite"/>
    </source>
</evidence>
<keyword evidence="2" id="KW-0732">Signal</keyword>
<accession>A0A8K0VVM4</accession>
<gene>
    <name evidence="3" type="ORF">FB567DRAFT_97486</name>
</gene>
<comment type="caution">
    <text evidence="3">The sequence shown here is derived from an EMBL/GenBank/DDBJ whole genome shotgun (WGS) entry which is preliminary data.</text>
</comment>
<feature type="region of interest" description="Disordered" evidence="1">
    <location>
        <begin position="225"/>
        <end position="245"/>
    </location>
</feature>
<evidence type="ECO:0000256" key="2">
    <source>
        <dbReference type="SAM" id="SignalP"/>
    </source>
</evidence>
<feature type="compositionally biased region" description="Polar residues" evidence="1">
    <location>
        <begin position="233"/>
        <end position="243"/>
    </location>
</feature>
<reference evidence="3" key="1">
    <citation type="journal article" date="2021" name="Nat. Commun.">
        <title>Genetic determinants of endophytism in the Arabidopsis root mycobiome.</title>
        <authorList>
            <person name="Mesny F."/>
            <person name="Miyauchi S."/>
            <person name="Thiergart T."/>
            <person name="Pickel B."/>
            <person name="Atanasova L."/>
            <person name="Karlsson M."/>
            <person name="Huettel B."/>
            <person name="Barry K.W."/>
            <person name="Haridas S."/>
            <person name="Chen C."/>
            <person name="Bauer D."/>
            <person name="Andreopoulos W."/>
            <person name="Pangilinan J."/>
            <person name="LaButti K."/>
            <person name="Riley R."/>
            <person name="Lipzen A."/>
            <person name="Clum A."/>
            <person name="Drula E."/>
            <person name="Henrissat B."/>
            <person name="Kohler A."/>
            <person name="Grigoriev I.V."/>
            <person name="Martin F.M."/>
            <person name="Hacquard S."/>
        </authorList>
    </citation>
    <scope>NUCLEOTIDE SEQUENCE</scope>
    <source>
        <strain evidence="3">MPI-SDFR-AT-0120</strain>
    </source>
</reference>
<evidence type="ECO:0000313" key="4">
    <source>
        <dbReference type="Proteomes" id="UP000813461"/>
    </source>
</evidence>